<organism evidence="1 2">
    <name type="scientific">Kitasatospora saccharophila</name>
    <dbReference type="NCBI Taxonomy" id="407973"/>
    <lineage>
        <taxon>Bacteria</taxon>
        <taxon>Bacillati</taxon>
        <taxon>Actinomycetota</taxon>
        <taxon>Actinomycetes</taxon>
        <taxon>Kitasatosporales</taxon>
        <taxon>Streptomycetaceae</taxon>
        <taxon>Kitasatospora</taxon>
    </lineage>
</organism>
<evidence type="ECO:0000313" key="2">
    <source>
        <dbReference type="Proteomes" id="UP001500897"/>
    </source>
</evidence>
<protein>
    <submittedName>
        <fullName evidence="1">Uncharacterized protein</fullName>
    </submittedName>
</protein>
<dbReference type="EMBL" id="BAAANS010000048">
    <property type="protein sequence ID" value="GAA2114206.1"/>
    <property type="molecule type" value="Genomic_DNA"/>
</dbReference>
<reference evidence="1 2" key="1">
    <citation type="journal article" date="2019" name="Int. J. Syst. Evol. Microbiol.">
        <title>The Global Catalogue of Microorganisms (GCM) 10K type strain sequencing project: providing services to taxonomists for standard genome sequencing and annotation.</title>
        <authorList>
            <consortium name="The Broad Institute Genomics Platform"/>
            <consortium name="The Broad Institute Genome Sequencing Center for Infectious Disease"/>
            <person name="Wu L."/>
            <person name="Ma J."/>
        </authorList>
    </citation>
    <scope>NUCLEOTIDE SEQUENCE [LARGE SCALE GENOMIC DNA]</scope>
    <source>
        <strain evidence="1 2">JCM 14559</strain>
    </source>
</reference>
<keyword evidence="2" id="KW-1185">Reference proteome</keyword>
<evidence type="ECO:0000313" key="1">
    <source>
        <dbReference type="EMBL" id="GAA2114206.1"/>
    </source>
</evidence>
<gene>
    <name evidence="1" type="ORF">GCM10009759_58300</name>
</gene>
<name>A0ABN2XNR4_9ACTN</name>
<dbReference type="RefSeq" id="WP_344556302.1">
    <property type="nucleotide sequence ID" value="NZ_BAAANS010000048.1"/>
</dbReference>
<proteinExistence type="predicted"/>
<comment type="caution">
    <text evidence="1">The sequence shown here is derived from an EMBL/GenBank/DDBJ whole genome shotgun (WGS) entry which is preliminary data.</text>
</comment>
<dbReference type="Proteomes" id="UP001500897">
    <property type="component" value="Unassembled WGS sequence"/>
</dbReference>
<sequence length="219" mass="24308">MTTAQQRLHHALDALGRTARPGPAVDGCGHCYTPEELILLSGPPDLLPDRLLHSVAAKNPDHWVDFPTLYRRLAPRVLRQLTTGTLAIDGPLIAARLVAADWTSWQHAGLVRDVLDAWWPATLADPRANAAEVLETLAVATGTAAPWLTAWAGTGTPTAEHHLTRTIADWLYYDRLPDLHLGFYRELPVGPEIASWIAGLPPRLLDEDQRYWLDLVYRD</sequence>
<accession>A0ABN2XNR4</accession>